<keyword evidence="3 4" id="KW-0732">Signal</keyword>
<organism evidence="6">
    <name type="scientific">Oceanithermus profundus</name>
    <dbReference type="NCBI Taxonomy" id="187137"/>
    <lineage>
        <taxon>Bacteria</taxon>
        <taxon>Thermotogati</taxon>
        <taxon>Deinococcota</taxon>
        <taxon>Deinococci</taxon>
        <taxon>Thermales</taxon>
        <taxon>Thermaceae</taxon>
        <taxon>Oceanithermus</taxon>
    </lineage>
</organism>
<dbReference type="Pfam" id="PF00496">
    <property type="entry name" value="SBP_bac_5"/>
    <property type="match status" value="1"/>
</dbReference>
<reference evidence="6" key="1">
    <citation type="journal article" date="2020" name="mSystems">
        <title>Genome- and Community-Level Interaction Insights into Carbon Utilization and Element Cycling Functions of Hydrothermarchaeota in Hydrothermal Sediment.</title>
        <authorList>
            <person name="Zhou Z."/>
            <person name="Liu Y."/>
            <person name="Xu W."/>
            <person name="Pan J."/>
            <person name="Luo Z.H."/>
            <person name="Li M."/>
        </authorList>
    </citation>
    <scope>NUCLEOTIDE SEQUENCE [LARGE SCALE GENOMIC DNA]</scope>
    <source>
        <strain evidence="6">HyVt-523</strain>
    </source>
</reference>
<dbReference type="PANTHER" id="PTHR30290:SF9">
    <property type="entry name" value="OLIGOPEPTIDE-BINDING PROTEIN APPA"/>
    <property type="match status" value="1"/>
</dbReference>
<keyword evidence="2" id="KW-0813">Transport</keyword>
<accession>A0A7C5WR48</accession>
<feature type="signal peptide" evidence="4">
    <location>
        <begin position="1"/>
        <end position="19"/>
    </location>
</feature>
<dbReference type="EMBL" id="DRNZ01000235">
    <property type="protein sequence ID" value="HHO58270.1"/>
    <property type="molecule type" value="Genomic_DNA"/>
</dbReference>
<dbReference type="AlphaFoldDB" id="A0A7C5WR48"/>
<dbReference type="CDD" id="cd08513">
    <property type="entry name" value="PBP2_thermophilic_Hb8_like"/>
    <property type="match status" value="1"/>
</dbReference>
<comment type="caution">
    <text evidence="6">The sequence shown here is derived from an EMBL/GenBank/DDBJ whole genome shotgun (WGS) entry which is preliminary data.</text>
</comment>
<evidence type="ECO:0000256" key="1">
    <source>
        <dbReference type="ARBA" id="ARBA00005695"/>
    </source>
</evidence>
<sequence>MKRILLTLGLVAAAGLAFAGPRDNSLVVGASQEPRVLGDAWAFVSSAAIASEIENFLWAGLEYIDIDGNDQPYLATEVPTTENGRVKVTDLGEGKKRIDIHYTLRDDIFWSDGVPITSADVAFFYEVGKYPGAPVQDPSYWNRVKLSVQDDRNFTVSFEPAYFYDLVGSAIGIAPAHVMKGEWEKTKAEIAKLDPEKDAAKITELFQGFVSKFATPNALNKGSMVYSGPFVLKKWVPGSSLEMVRNPKFFITPPGGADKYVQKVTYRFIGDTNALLVAILGGGIDATSSVALTFDQARAPQLVRRAEGRFDIWAVPGVIWEHAEVNKFGNVQEVKDLMLDNPKTRQAILYAMNRQGLVDAFFDGLQPVADTWVHFADPNANPNVKKYPYDPEKAKQLLAELGWKDLDGDGYLERKTDDGRTVKFEIEYVTTAGNRIRERTQVFFQNDLKKVGIKVKINNAPSSVVFSNDFFSKAYDGSWKGLFEFAWLFGIVDDAGVFTCKDYITGETYVPTPENNYSGVNFGWCNEEFDQLRAKAMIEFDAAKRKQYWQKMQEIWAEELPALPFYWRSNPLVVKKGLVNFVSSTYFGSFGYPTTNAWLIGWAENGAQQVFDQAKYGISALEQ</sequence>
<feature type="domain" description="Solute-binding protein family 5" evidence="5">
    <location>
        <begin position="100"/>
        <end position="480"/>
    </location>
</feature>
<proteinExistence type="inferred from homology"/>
<dbReference type="GO" id="GO:0015833">
    <property type="term" value="P:peptide transport"/>
    <property type="evidence" value="ECO:0007669"/>
    <property type="project" value="TreeGrafter"/>
</dbReference>
<evidence type="ECO:0000256" key="2">
    <source>
        <dbReference type="ARBA" id="ARBA00022448"/>
    </source>
</evidence>
<feature type="chain" id="PRO_5028099808" evidence="4">
    <location>
        <begin position="20"/>
        <end position="623"/>
    </location>
</feature>
<dbReference type="Proteomes" id="UP000886105">
    <property type="component" value="Unassembled WGS sequence"/>
</dbReference>
<gene>
    <name evidence="6" type="ORF">ENJ85_03760</name>
</gene>
<dbReference type="InterPro" id="IPR039424">
    <property type="entry name" value="SBP_5"/>
</dbReference>
<protein>
    <submittedName>
        <fullName evidence="6">Peptide ABC transporter substrate-binding protein</fullName>
    </submittedName>
</protein>
<name>A0A7C5WR48_9DEIN</name>
<evidence type="ECO:0000313" key="6">
    <source>
        <dbReference type="EMBL" id="HHO58270.1"/>
    </source>
</evidence>
<dbReference type="Gene3D" id="3.40.190.10">
    <property type="entry name" value="Periplasmic binding protein-like II"/>
    <property type="match status" value="1"/>
</dbReference>
<dbReference type="Gene3D" id="3.10.105.10">
    <property type="entry name" value="Dipeptide-binding Protein, Domain 3"/>
    <property type="match status" value="1"/>
</dbReference>
<dbReference type="GO" id="GO:1904680">
    <property type="term" value="F:peptide transmembrane transporter activity"/>
    <property type="evidence" value="ECO:0007669"/>
    <property type="project" value="TreeGrafter"/>
</dbReference>
<dbReference type="Gene3D" id="3.90.76.10">
    <property type="entry name" value="Dipeptide-binding Protein, Domain 1"/>
    <property type="match status" value="1"/>
</dbReference>
<comment type="similarity">
    <text evidence="1">Belongs to the bacterial solute-binding protein 5 family.</text>
</comment>
<dbReference type="InterPro" id="IPR000914">
    <property type="entry name" value="SBP_5_dom"/>
</dbReference>
<dbReference type="PANTHER" id="PTHR30290">
    <property type="entry name" value="PERIPLASMIC BINDING COMPONENT OF ABC TRANSPORTER"/>
    <property type="match status" value="1"/>
</dbReference>
<dbReference type="SUPFAM" id="SSF53850">
    <property type="entry name" value="Periplasmic binding protein-like II"/>
    <property type="match status" value="1"/>
</dbReference>
<evidence type="ECO:0000256" key="3">
    <source>
        <dbReference type="ARBA" id="ARBA00022729"/>
    </source>
</evidence>
<evidence type="ECO:0000259" key="5">
    <source>
        <dbReference type="Pfam" id="PF00496"/>
    </source>
</evidence>
<evidence type="ECO:0000256" key="4">
    <source>
        <dbReference type="SAM" id="SignalP"/>
    </source>
</evidence>